<keyword evidence="5 17" id="KW-0547">Nucleotide-binding</keyword>
<dbReference type="PANTHER" id="PTHR43152">
    <property type="entry name" value="UVRABC SYSTEM PROTEIN A"/>
    <property type="match status" value="1"/>
</dbReference>
<dbReference type="InterPro" id="IPR013815">
    <property type="entry name" value="ATP_grasp_subdomain_1"/>
</dbReference>
<dbReference type="PROSITE" id="PS50893">
    <property type="entry name" value="ABC_TRANSPORTER_2"/>
    <property type="match status" value="1"/>
</dbReference>
<comment type="caution">
    <text evidence="17">Lacks conserved residue(s) required for the propagation of feature annotation.</text>
</comment>
<keyword evidence="12 17" id="KW-0238">DNA-binding</keyword>
<evidence type="ECO:0000256" key="8">
    <source>
        <dbReference type="ARBA" id="ARBA00022771"/>
    </source>
</evidence>
<keyword evidence="6 17" id="KW-0227">DNA damage</keyword>
<keyword evidence="21" id="KW-1185">Reference proteome</keyword>
<keyword evidence="17" id="KW-0742">SOS response</keyword>
<dbReference type="PROSITE" id="PS00211">
    <property type="entry name" value="ABC_TRANSPORTER_1"/>
    <property type="match status" value="2"/>
</dbReference>
<keyword evidence="10 17" id="KW-0067">ATP-binding</keyword>
<evidence type="ECO:0000313" key="21">
    <source>
        <dbReference type="Proteomes" id="UP001501490"/>
    </source>
</evidence>
<gene>
    <name evidence="17 20" type="primary">uvrA</name>
    <name evidence="20" type="ORF">GCM10022236_05840</name>
</gene>
<evidence type="ECO:0000256" key="7">
    <source>
        <dbReference type="ARBA" id="ARBA00022769"/>
    </source>
</evidence>
<evidence type="ECO:0000256" key="9">
    <source>
        <dbReference type="ARBA" id="ARBA00022833"/>
    </source>
</evidence>
<evidence type="ECO:0000256" key="5">
    <source>
        <dbReference type="ARBA" id="ARBA00022741"/>
    </source>
</evidence>
<feature type="domain" description="ABC transporter" evidence="19">
    <location>
        <begin position="614"/>
        <end position="942"/>
    </location>
</feature>
<proteinExistence type="inferred from homology"/>
<dbReference type="RefSeq" id="WP_344801583.1">
    <property type="nucleotide sequence ID" value="NZ_BAABAB010000005.1"/>
</dbReference>
<comment type="similarity">
    <text evidence="14 17">Belongs to the ABC transporter superfamily. UvrA family.</text>
</comment>
<feature type="zinc finger region" description="C4-type" evidence="17">
    <location>
        <begin position="745"/>
        <end position="771"/>
    </location>
</feature>
<dbReference type="Gene3D" id="1.10.8.280">
    <property type="entry name" value="ABC transporter ATPase domain-like"/>
    <property type="match status" value="1"/>
</dbReference>
<comment type="subcellular location">
    <subcellularLocation>
        <location evidence="1 17">Cytoplasm</location>
    </subcellularLocation>
</comment>
<feature type="binding site" evidence="17">
    <location>
        <begin position="32"/>
        <end position="39"/>
    </location>
    <ligand>
        <name>ATP</name>
        <dbReference type="ChEBI" id="CHEBI:30616"/>
    </ligand>
</feature>
<evidence type="ECO:0000256" key="11">
    <source>
        <dbReference type="ARBA" id="ARBA00022881"/>
    </source>
</evidence>
<dbReference type="InterPro" id="IPR017871">
    <property type="entry name" value="ABC_transporter-like_CS"/>
</dbReference>
<sequence>MTDRLIVRGAREHNLRNISLDLPRDALIVFTGLSGSGKSSLAFDTIFAEGQRRYVESLSAYARQFLGQMDKPDVDFIEGLSPAVSIDQKSTSRNPRSTVGTITEVYDYLRLLFARAGRPHCPICGEPISKQSPQQIVDRLMGLPEGTRFQVLAPVVRGRKGEYVDLFRQLAGQGFSRARVDGEVIALTEPPTLDKKRKHDIDVVVDRLAVKETVKRRLTDSVETALGLAQGVVSVDFVDLPADDPGREKRYSEKMACPNDHDIAIDELEPRQFSFNGPWGACPECSGLGTKMEVDPELVVPDDEKSLADGAIAPWTSVQVADYFQRLMDALAHTSGFRMDVPWFQLPEAARKIILYGVPGQVHVTYRNRYGRERSYNARYEGVVAYIERRHAEAESDTSRERFAGYMREVPCNACKGARLKPSSLAVTLGGKNIAEISNLSIDGAAAFLDTVELTDRERQIAERVLKEINERLRFLLDVGLDYLSLSRPTGSLSGGEAQRIRLATQIGSGLVGVLYVLDEPSIGLHQRDNRRLIETLVRLRDLGNTLIVVEHDEDTIRTADWAVDIGPGAGEHGGHVVVSGPVQELLDSEDSLTGAYLSGRRSIPLPAARRPRTKGRQLTVHNAVEHNLQDVTVGFPLGQLVAVTGVSGSGKSTLVNSILYTSLAKRIYNAREVPGRHRTITGADLIDKVIHVDQSPIGRTPRSNPATYTGVFDHMRRLFAETPEAKVRGYQPGRFSFNVKGGRCENCAGDGTIKIEMNFLPDVYVMCEVCHGARYNRETLEVHYKGKTIAEILDMPIEEAADFFAALPSIARHLRTLVDVGLGYVRLGQPAPTLSGGEAQRVKLASELQKRSTGRTLYVLDEPTTGLHFEDIRKLLGVLGRLVDQGNTVVVIEHNLDVIKTADWLIDMGPEGGSRGGMVIGEGTPEEIAANPRSYTGEFLRPILDGHEVPVGSAQPSLMEGDPERSSAAAGKKAASSRAGAKKTAVAPTGAKKAVQPRAAAKKASSAGATSAAAGRTRAPNAVSAAAKKATTASGGSARKAPAKKAAAMTRTAANGAGTSGPAKNGTAATNGAGGTKAARVTKAPARRTAAKAAGTKTTAA</sequence>
<dbReference type="Pfam" id="PF17760">
    <property type="entry name" value="UvrA_inter"/>
    <property type="match status" value="1"/>
</dbReference>
<evidence type="ECO:0000256" key="10">
    <source>
        <dbReference type="ARBA" id="ARBA00022840"/>
    </source>
</evidence>
<accession>A0ABP6ZGE2</accession>
<evidence type="ECO:0000256" key="13">
    <source>
        <dbReference type="ARBA" id="ARBA00023204"/>
    </source>
</evidence>
<evidence type="ECO:0000256" key="3">
    <source>
        <dbReference type="ARBA" id="ARBA00022723"/>
    </source>
</evidence>
<feature type="compositionally biased region" description="Low complexity" evidence="18">
    <location>
        <begin position="1092"/>
        <end position="1102"/>
    </location>
</feature>
<keyword evidence="2 17" id="KW-0963">Cytoplasm</keyword>
<dbReference type="InterPro" id="IPR004602">
    <property type="entry name" value="UvrA"/>
</dbReference>
<evidence type="ECO:0000256" key="2">
    <source>
        <dbReference type="ARBA" id="ARBA00022490"/>
    </source>
</evidence>
<dbReference type="InterPro" id="IPR027417">
    <property type="entry name" value="P-loop_NTPase"/>
</dbReference>
<dbReference type="Proteomes" id="UP001501490">
    <property type="component" value="Unassembled WGS sequence"/>
</dbReference>
<dbReference type="InterPro" id="IPR003593">
    <property type="entry name" value="AAA+_ATPase"/>
</dbReference>
<evidence type="ECO:0000256" key="16">
    <source>
        <dbReference type="ARBA" id="ARBA00042156"/>
    </source>
</evidence>
<evidence type="ECO:0000259" key="19">
    <source>
        <dbReference type="PROSITE" id="PS50893"/>
    </source>
</evidence>
<dbReference type="NCBIfam" id="NF001503">
    <property type="entry name" value="PRK00349.1"/>
    <property type="match status" value="1"/>
</dbReference>
<dbReference type="EMBL" id="BAABAB010000005">
    <property type="protein sequence ID" value="GAA3606814.1"/>
    <property type="molecule type" value="Genomic_DNA"/>
</dbReference>
<dbReference type="Gene3D" id="1.20.1580.10">
    <property type="entry name" value="ABC transporter ATPase like domain"/>
    <property type="match status" value="2"/>
</dbReference>
<evidence type="ECO:0000256" key="14">
    <source>
        <dbReference type="ARBA" id="ARBA00038000"/>
    </source>
</evidence>
<dbReference type="Gene3D" id="3.40.50.300">
    <property type="entry name" value="P-loop containing nucleotide triphosphate hydrolases"/>
    <property type="match status" value="2"/>
</dbReference>
<dbReference type="CDD" id="cd03271">
    <property type="entry name" value="ABC_UvrA_II"/>
    <property type="match status" value="1"/>
</dbReference>
<keyword evidence="7 17" id="KW-0228">DNA excision</keyword>
<dbReference type="InterPro" id="IPR041552">
    <property type="entry name" value="UvrA_DNA-bd"/>
</dbReference>
<protein>
    <recommendedName>
        <fullName evidence="15 17">UvrABC system protein A</fullName>
        <shortName evidence="17">UvrA protein</shortName>
    </recommendedName>
    <alternativeName>
        <fullName evidence="16 17">Excinuclease ABC subunit A</fullName>
    </alternativeName>
</protein>
<evidence type="ECO:0000256" key="4">
    <source>
        <dbReference type="ARBA" id="ARBA00022737"/>
    </source>
</evidence>
<dbReference type="SMART" id="SM00382">
    <property type="entry name" value="AAA"/>
    <property type="match status" value="2"/>
</dbReference>
<dbReference type="NCBIfam" id="TIGR00630">
    <property type="entry name" value="uvra"/>
    <property type="match status" value="1"/>
</dbReference>
<evidence type="ECO:0000256" key="6">
    <source>
        <dbReference type="ARBA" id="ARBA00022763"/>
    </source>
</evidence>
<keyword evidence="4 17" id="KW-0677">Repeat</keyword>
<evidence type="ECO:0000256" key="17">
    <source>
        <dbReference type="HAMAP-Rule" id="MF_00205"/>
    </source>
</evidence>
<evidence type="ECO:0000256" key="18">
    <source>
        <dbReference type="SAM" id="MobiDB-lite"/>
    </source>
</evidence>
<evidence type="ECO:0000256" key="12">
    <source>
        <dbReference type="ARBA" id="ARBA00023125"/>
    </source>
</evidence>
<dbReference type="SUPFAM" id="SSF52540">
    <property type="entry name" value="P-loop containing nucleoside triphosphate hydrolases"/>
    <property type="match status" value="2"/>
</dbReference>
<feature type="compositionally biased region" description="Low complexity" evidence="18">
    <location>
        <begin position="999"/>
        <end position="1085"/>
    </location>
</feature>
<comment type="caution">
    <text evidence="20">The sequence shown here is derived from an EMBL/GenBank/DDBJ whole genome shotgun (WGS) entry which is preliminary data.</text>
</comment>
<dbReference type="InterPro" id="IPR041102">
    <property type="entry name" value="UvrA_inter"/>
</dbReference>
<keyword evidence="11 17" id="KW-0267">Excision nuclease</keyword>
<comment type="subunit">
    <text evidence="17">Forms a heterotetramer with UvrB during the search for lesions.</text>
</comment>
<keyword evidence="9 17" id="KW-0862">Zinc</keyword>
<dbReference type="CDD" id="cd03270">
    <property type="entry name" value="ABC_UvrA_I"/>
    <property type="match status" value="1"/>
</dbReference>
<evidence type="ECO:0000256" key="15">
    <source>
        <dbReference type="ARBA" id="ARBA00039316"/>
    </source>
</evidence>
<dbReference type="Pfam" id="PF17755">
    <property type="entry name" value="UvrA_DNA-bind"/>
    <property type="match status" value="1"/>
</dbReference>
<feature type="binding site" evidence="17">
    <location>
        <begin position="646"/>
        <end position="653"/>
    </location>
    <ligand>
        <name>ATP</name>
        <dbReference type="ChEBI" id="CHEBI:30616"/>
    </ligand>
</feature>
<keyword evidence="13 17" id="KW-0234">DNA repair</keyword>
<reference evidence="21" key="1">
    <citation type="journal article" date="2019" name="Int. J. Syst. Evol. Microbiol.">
        <title>The Global Catalogue of Microorganisms (GCM) 10K type strain sequencing project: providing services to taxonomists for standard genome sequencing and annotation.</title>
        <authorList>
            <consortium name="The Broad Institute Genomics Platform"/>
            <consortium name="The Broad Institute Genome Sequencing Center for Infectious Disease"/>
            <person name="Wu L."/>
            <person name="Ma J."/>
        </authorList>
    </citation>
    <scope>NUCLEOTIDE SEQUENCE [LARGE SCALE GENOMIC DNA]</scope>
    <source>
        <strain evidence="21">JCM 16929</strain>
    </source>
</reference>
<dbReference type="HAMAP" id="MF_00205">
    <property type="entry name" value="UvrA"/>
    <property type="match status" value="1"/>
</dbReference>
<name>A0ABP6ZGE2_9ACTN</name>
<evidence type="ECO:0000313" key="20">
    <source>
        <dbReference type="EMBL" id="GAA3606814.1"/>
    </source>
</evidence>
<keyword evidence="8 17" id="KW-0863">Zinc-finger</keyword>
<feature type="region of interest" description="Disordered" evidence="18">
    <location>
        <begin position="951"/>
        <end position="1102"/>
    </location>
</feature>
<dbReference type="Gene3D" id="3.30.1490.20">
    <property type="entry name" value="ATP-grasp fold, A domain"/>
    <property type="match status" value="1"/>
</dbReference>
<evidence type="ECO:0000256" key="1">
    <source>
        <dbReference type="ARBA" id="ARBA00004496"/>
    </source>
</evidence>
<organism evidence="20 21">
    <name type="scientific">Microlunatus ginsengisoli</name>
    <dbReference type="NCBI Taxonomy" id="363863"/>
    <lineage>
        <taxon>Bacteria</taxon>
        <taxon>Bacillati</taxon>
        <taxon>Actinomycetota</taxon>
        <taxon>Actinomycetes</taxon>
        <taxon>Propionibacteriales</taxon>
        <taxon>Propionibacteriaceae</taxon>
        <taxon>Microlunatus</taxon>
    </lineage>
</organism>
<dbReference type="PANTHER" id="PTHR43152:SF3">
    <property type="entry name" value="UVRABC SYSTEM PROTEIN A"/>
    <property type="match status" value="1"/>
</dbReference>
<comment type="function">
    <text evidence="17">The UvrABC repair system catalyzes the recognition and processing of DNA lesions. UvrA is an ATPase and a DNA-binding protein. A damage recognition complex composed of 2 UvrA and 2 UvrB subunits scans DNA for abnormalities. When the presence of a lesion has been verified by UvrB, the UvrA molecules dissociate.</text>
</comment>
<dbReference type="InterPro" id="IPR003439">
    <property type="entry name" value="ABC_transporter-like_ATP-bd"/>
</dbReference>
<keyword evidence="3 17" id="KW-0479">Metal-binding</keyword>
<feature type="compositionally biased region" description="Low complexity" evidence="18">
    <location>
        <begin position="967"/>
        <end position="984"/>
    </location>
</feature>